<dbReference type="Gene3D" id="1.10.10.10">
    <property type="entry name" value="Winged helix-like DNA-binding domain superfamily/Winged helix DNA-binding domain"/>
    <property type="match status" value="1"/>
</dbReference>
<dbReference type="InterPro" id="IPR000835">
    <property type="entry name" value="HTH_MarR-typ"/>
</dbReference>
<dbReference type="Pfam" id="PF12802">
    <property type="entry name" value="MarR_2"/>
    <property type="match status" value="1"/>
</dbReference>
<dbReference type="GO" id="GO:0006950">
    <property type="term" value="P:response to stress"/>
    <property type="evidence" value="ECO:0007669"/>
    <property type="project" value="TreeGrafter"/>
</dbReference>
<dbReference type="PANTHER" id="PTHR33164">
    <property type="entry name" value="TRANSCRIPTIONAL REGULATOR, MARR FAMILY"/>
    <property type="match status" value="1"/>
</dbReference>
<dbReference type="PROSITE" id="PS50995">
    <property type="entry name" value="HTH_MARR_2"/>
    <property type="match status" value="1"/>
</dbReference>
<keyword evidence="3" id="KW-1185">Reference proteome</keyword>
<gene>
    <name evidence="2" type="ORF">SAMN05216174_111136</name>
</gene>
<dbReference type="SMART" id="SM00347">
    <property type="entry name" value="HTH_MARR"/>
    <property type="match status" value="1"/>
</dbReference>
<dbReference type="InterPro" id="IPR039422">
    <property type="entry name" value="MarR/SlyA-like"/>
</dbReference>
<sequence>MTTPAVAADLGWALGAVYRGYLKATEAVLSGLPGGPRGHQVLIAARDGTACSQVALAQWLGVDRTVMTYLIDDLEREGLVERRPDPTDRRARRLVITEAGNARLAEATAALGRVEDHVLAPLGESEREVLRDLLRKLATRQEHEDESACAVVKDIAEMEDRIPPC</sequence>
<feature type="domain" description="HTH marR-type" evidence="1">
    <location>
        <begin position="7"/>
        <end position="139"/>
    </location>
</feature>
<name>A0A1G6UX40_9PSEU</name>
<dbReference type="PRINTS" id="PR00598">
    <property type="entry name" value="HTHMARR"/>
</dbReference>
<dbReference type="AlphaFoldDB" id="A0A1G6UX40"/>
<dbReference type="STRING" id="1271860.SAMN05216174_111136"/>
<dbReference type="InterPro" id="IPR036388">
    <property type="entry name" value="WH-like_DNA-bd_sf"/>
</dbReference>
<dbReference type="EMBL" id="FMZZ01000011">
    <property type="protein sequence ID" value="SDD45940.1"/>
    <property type="molecule type" value="Genomic_DNA"/>
</dbReference>
<dbReference type="SUPFAM" id="SSF46785">
    <property type="entry name" value="Winged helix' DNA-binding domain"/>
    <property type="match status" value="1"/>
</dbReference>
<dbReference type="InterPro" id="IPR036390">
    <property type="entry name" value="WH_DNA-bd_sf"/>
</dbReference>
<dbReference type="GO" id="GO:0003700">
    <property type="term" value="F:DNA-binding transcription factor activity"/>
    <property type="evidence" value="ECO:0007669"/>
    <property type="project" value="InterPro"/>
</dbReference>
<reference evidence="3" key="1">
    <citation type="submission" date="2016-10" db="EMBL/GenBank/DDBJ databases">
        <authorList>
            <person name="Varghese N."/>
            <person name="Submissions S."/>
        </authorList>
    </citation>
    <scope>NUCLEOTIDE SEQUENCE [LARGE SCALE GENOMIC DNA]</scope>
    <source>
        <strain evidence="3">IBRC-M 10403</strain>
    </source>
</reference>
<dbReference type="Proteomes" id="UP000199501">
    <property type="component" value="Unassembled WGS sequence"/>
</dbReference>
<proteinExistence type="predicted"/>
<dbReference type="RefSeq" id="WP_228771823.1">
    <property type="nucleotide sequence ID" value="NZ_FMZZ01000011.1"/>
</dbReference>
<protein>
    <submittedName>
        <fullName evidence="2">DNA-binding transcriptional regulator, MarR family</fullName>
    </submittedName>
</protein>
<evidence type="ECO:0000259" key="1">
    <source>
        <dbReference type="PROSITE" id="PS50995"/>
    </source>
</evidence>
<evidence type="ECO:0000313" key="2">
    <source>
        <dbReference type="EMBL" id="SDD45940.1"/>
    </source>
</evidence>
<dbReference type="PANTHER" id="PTHR33164:SF43">
    <property type="entry name" value="HTH-TYPE TRANSCRIPTIONAL REPRESSOR YETL"/>
    <property type="match status" value="1"/>
</dbReference>
<evidence type="ECO:0000313" key="3">
    <source>
        <dbReference type="Proteomes" id="UP000199501"/>
    </source>
</evidence>
<accession>A0A1G6UX40</accession>
<keyword evidence="2" id="KW-0238">DNA-binding</keyword>
<dbReference type="GO" id="GO:0003677">
    <property type="term" value="F:DNA binding"/>
    <property type="evidence" value="ECO:0007669"/>
    <property type="project" value="UniProtKB-KW"/>
</dbReference>
<organism evidence="2 3">
    <name type="scientific">Actinokineospora iranica</name>
    <dbReference type="NCBI Taxonomy" id="1271860"/>
    <lineage>
        <taxon>Bacteria</taxon>
        <taxon>Bacillati</taxon>
        <taxon>Actinomycetota</taxon>
        <taxon>Actinomycetes</taxon>
        <taxon>Pseudonocardiales</taxon>
        <taxon>Pseudonocardiaceae</taxon>
        <taxon>Actinokineospora</taxon>
    </lineage>
</organism>